<dbReference type="CDD" id="cd00009">
    <property type="entry name" value="AAA"/>
    <property type="match status" value="1"/>
</dbReference>
<dbReference type="InterPro" id="IPR003593">
    <property type="entry name" value="AAA+_ATPase"/>
</dbReference>
<dbReference type="PANTHER" id="PTHR42935">
    <property type="entry name" value="SLR0930 PROTEIN"/>
    <property type="match status" value="1"/>
</dbReference>
<dbReference type="AlphaFoldDB" id="E6QSI1"/>
<dbReference type="PANTHER" id="PTHR42935:SF1">
    <property type="entry name" value="SLR0930 PROTEIN"/>
    <property type="match status" value="1"/>
</dbReference>
<gene>
    <name evidence="2" type="ORF">CARN7_0968</name>
</gene>
<reference evidence="2" key="1">
    <citation type="submission" date="2009-10" db="EMBL/GenBank/DDBJ databases">
        <title>Diversity of trophic interactions inside an arsenic-rich microbial ecosystem.</title>
        <authorList>
            <person name="Bertin P.N."/>
            <person name="Heinrich-Salmeron A."/>
            <person name="Pelletier E."/>
            <person name="Goulhen-Chollet F."/>
            <person name="Arsene-Ploetze F."/>
            <person name="Gallien S."/>
            <person name="Calteau A."/>
            <person name="Vallenet D."/>
            <person name="Casiot C."/>
            <person name="Chane-Woon-Ming B."/>
            <person name="Giloteaux L."/>
            <person name="Barakat M."/>
            <person name="Bonnefoy V."/>
            <person name="Bruneel O."/>
            <person name="Chandler M."/>
            <person name="Cleiss J."/>
            <person name="Duran R."/>
            <person name="Elbaz-Poulichet F."/>
            <person name="Fonknechten N."/>
            <person name="Lauga B."/>
            <person name="Mornico D."/>
            <person name="Ortet P."/>
            <person name="Schaeffer C."/>
            <person name="Siguier P."/>
            <person name="Alexander Thil Smith A."/>
            <person name="Van Dorsselaer A."/>
            <person name="Weissenbach J."/>
            <person name="Medigue C."/>
            <person name="Le Paslier D."/>
        </authorList>
    </citation>
    <scope>NUCLEOTIDE SEQUENCE</scope>
</reference>
<sequence length="297" mass="33022">MSKLTPNTAVELSSLLTRAESLLARLEACLPAPATPPEWSSHTAFRWQYRAGRGEIVPISHPQLVDVNRLSGVDEQKASILRNTAQYVAGHPANNVLLTGARGTGKSSLVKAMLPQFSQYGLRLIEVDKTRLADLAEITEQLAERTEHFIIFCDDISFSHDDNGYLAMKVALDGTLAAAPDNVLIYATSNRRHLMPESLRDNLSEAGPEIHPNETVEEKTSLSDRFGLWLSFYAFDQDTYLACVMQWLDALHIPITDTPQLRHEALQWALTRGARSGRSAWQFARDFAGRYACSSPL</sequence>
<protein>
    <recommendedName>
        <fullName evidence="1">AAA+ ATPase domain-containing protein</fullName>
    </recommendedName>
</protein>
<dbReference type="SMART" id="SM00382">
    <property type="entry name" value="AAA"/>
    <property type="match status" value="1"/>
</dbReference>
<proteinExistence type="predicted"/>
<organism evidence="2">
    <name type="scientific">mine drainage metagenome</name>
    <dbReference type="NCBI Taxonomy" id="410659"/>
    <lineage>
        <taxon>unclassified sequences</taxon>
        <taxon>metagenomes</taxon>
        <taxon>ecological metagenomes</taxon>
    </lineage>
</organism>
<dbReference type="InterPro" id="IPR008533">
    <property type="entry name" value="DUF815"/>
</dbReference>
<evidence type="ECO:0000259" key="1">
    <source>
        <dbReference type="SMART" id="SM00382"/>
    </source>
</evidence>
<dbReference type="Gene3D" id="3.40.50.300">
    <property type="entry name" value="P-loop containing nucleotide triphosphate hydrolases"/>
    <property type="match status" value="1"/>
</dbReference>
<accession>E6QSI1</accession>
<dbReference type="EMBL" id="CABR01000074">
    <property type="protein sequence ID" value="CBI10203.1"/>
    <property type="molecule type" value="Genomic_DNA"/>
</dbReference>
<feature type="domain" description="AAA+ ATPase" evidence="1">
    <location>
        <begin position="92"/>
        <end position="217"/>
    </location>
</feature>
<dbReference type="Pfam" id="PF05673">
    <property type="entry name" value="DUF815"/>
    <property type="match status" value="1"/>
</dbReference>
<comment type="caution">
    <text evidence="2">The sequence shown here is derived from an EMBL/GenBank/DDBJ whole genome shotgun (WGS) entry which is preliminary data.</text>
</comment>
<evidence type="ECO:0000313" key="2">
    <source>
        <dbReference type="EMBL" id="CBI10203.1"/>
    </source>
</evidence>
<dbReference type="InterPro" id="IPR027417">
    <property type="entry name" value="P-loop_NTPase"/>
</dbReference>
<dbReference type="SUPFAM" id="SSF52540">
    <property type="entry name" value="P-loop containing nucleoside triphosphate hydrolases"/>
    <property type="match status" value="1"/>
</dbReference>
<name>E6QSI1_9ZZZZ</name>